<evidence type="ECO:0000313" key="2">
    <source>
        <dbReference type="Proteomes" id="UP001161247"/>
    </source>
</evidence>
<proteinExistence type="predicted"/>
<reference evidence="1" key="1">
    <citation type="submission" date="2023-03" db="EMBL/GenBank/DDBJ databases">
        <authorList>
            <person name="Julca I."/>
        </authorList>
    </citation>
    <scope>NUCLEOTIDE SEQUENCE</scope>
</reference>
<name>A0AAV1CPP9_OLDCO</name>
<protein>
    <submittedName>
        <fullName evidence="1">OLC1v1034073C1</fullName>
    </submittedName>
</protein>
<evidence type="ECO:0000313" key="1">
    <source>
        <dbReference type="EMBL" id="CAI9097604.1"/>
    </source>
</evidence>
<dbReference type="Proteomes" id="UP001161247">
    <property type="component" value="Chromosome 3"/>
</dbReference>
<gene>
    <name evidence="1" type="ORF">OLC1_LOCUS8042</name>
</gene>
<organism evidence="1 2">
    <name type="scientific">Oldenlandia corymbosa var. corymbosa</name>
    <dbReference type="NCBI Taxonomy" id="529605"/>
    <lineage>
        <taxon>Eukaryota</taxon>
        <taxon>Viridiplantae</taxon>
        <taxon>Streptophyta</taxon>
        <taxon>Embryophyta</taxon>
        <taxon>Tracheophyta</taxon>
        <taxon>Spermatophyta</taxon>
        <taxon>Magnoliopsida</taxon>
        <taxon>eudicotyledons</taxon>
        <taxon>Gunneridae</taxon>
        <taxon>Pentapetalae</taxon>
        <taxon>asterids</taxon>
        <taxon>lamiids</taxon>
        <taxon>Gentianales</taxon>
        <taxon>Rubiaceae</taxon>
        <taxon>Rubioideae</taxon>
        <taxon>Spermacoceae</taxon>
        <taxon>Hedyotis-Oldenlandia complex</taxon>
        <taxon>Oldenlandia</taxon>
    </lineage>
</organism>
<sequence length="178" mass="20638">MPPTEYPPPTENELDLIAVYRQKFPFEDREDPNHPFFNDPNDDLQDSELKHEIVMRFLRQVRESRWKVNHELYDEAKGVSEFVLRKINANSKTMGVRYQFVDVEKVVETINFLMLLTFTAKEVVDDSDAADDDAAAVRAFQAMVYVPVNGVDELELLEWRLKPVLVSTQLAADESMKD</sequence>
<accession>A0AAV1CPP9</accession>
<dbReference type="AlphaFoldDB" id="A0AAV1CPP9"/>
<dbReference type="EMBL" id="OX459120">
    <property type="protein sequence ID" value="CAI9097604.1"/>
    <property type="molecule type" value="Genomic_DNA"/>
</dbReference>
<keyword evidence="2" id="KW-1185">Reference proteome</keyword>